<dbReference type="EMBL" id="FNYH01000001">
    <property type="protein sequence ID" value="SEI40874.1"/>
    <property type="molecule type" value="Genomic_DNA"/>
</dbReference>
<protein>
    <submittedName>
        <fullName evidence="2">Uncharacterized protein</fullName>
    </submittedName>
</protein>
<dbReference type="AlphaFoldDB" id="A0A1H6QIT4"/>
<evidence type="ECO:0000313" key="3">
    <source>
        <dbReference type="Proteomes" id="UP000242999"/>
    </source>
</evidence>
<organism evidence="2 3">
    <name type="scientific">Allopseudospirillum japonicum</name>
    <dbReference type="NCBI Taxonomy" id="64971"/>
    <lineage>
        <taxon>Bacteria</taxon>
        <taxon>Pseudomonadati</taxon>
        <taxon>Pseudomonadota</taxon>
        <taxon>Gammaproteobacteria</taxon>
        <taxon>Oceanospirillales</taxon>
        <taxon>Oceanospirillaceae</taxon>
        <taxon>Allopseudospirillum</taxon>
    </lineage>
</organism>
<feature type="compositionally biased region" description="Basic and acidic residues" evidence="1">
    <location>
        <begin position="59"/>
        <end position="71"/>
    </location>
</feature>
<dbReference type="RefSeq" id="WP_093308214.1">
    <property type="nucleotide sequence ID" value="NZ_FNYH01000001.1"/>
</dbReference>
<reference evidence="3" key="1">
    <citation type="submission" date="2016-10" db="EMBL/GenBank/DDBJ databases">
        <authorList>
            <person name="Varghese N."/>
            <person name="Submissions S."/>
        </authorList>
    </citation>
    <scope>NUCLEOTIDE SEQUENCE [LARGE SCALE GENOMIC DNA]</scope>
    <source>
        <strain evidence="3">DSM 7165</strain>
    </source>
</reference>
<proteinExistence type="predicted"/>
<gene>
    <name evidence="2" type="ORF">SAMN05421831_101341</name>
</gene>
<evidence type="ECO:0000256" key="1">
    <source>
        <dbReference type="SAM" id="MobiDB-lite"/>
    </source>
</evidence>
<evidence type="ECO:0000313" key="2">
    <source>
        <dbReference type="EMBL" id="SEI40874.1"/>
    </source>
</evidence>
<keyword evidence="3" id="KW-1185">Reference proteome</keyword>
<sequence>MSFLLFVAGFALGVFAHAIWRKPSSHMKTSANLAGTQLEPPRDYAPKPAQAKGTLAEDYGLKEKETQSPTA</sequence>
<feature type="region of interest" description="Disordered" evidence="1">
    <location>
        <begin position="31"/>
        <end position="71"/>
    </location>
</feature>
<dbReference type="Proteomes" id="UP000242999">
    <property type="component" value="Unassembled WGS sequence"/>
</dbReference>
<accession>A0A1H6QIT4</accession>
<name>A0A1H6QIT4_9GAMM</name>